<dbReference type="CDD" id="cd03255">
    <property type="entry name" value="ABC_MJ0796_LolCDE_FtsE"/>
    <property type="match status" value="1"/>
</dbReference>
<dbReference type="Pfam" id="PF00005">
    <property type="entry name" value="ABC_tran"/>
    <property type="match status" value="1"/>
</dbReference>
<dbReference type="PANTHER" id="PTHR42798">
    <property type="entry name" value="LIPOPROTEIN-RELEASING SYSTEM ATP-BINDING PROTEIN LOLD"/>
    <property type="match status" value="1"/>
</dbReference>
<keyword evidence="4 6" id="KW-0067">ATP-binding</keyword>
<keyword evidence="5" id="KW-0029">Amino-acid transport</keyword>
<evidence type="ECO:0000256" key="3">
    <source>
        <dbReference type="ARBA" id="ARBA00022741"/>
    </source>
</evidence>
<evidence type="ECO:0000256" key="1">
    <source>
        <dbReference type="ARBA" id="ARBA00005417"/>
    </source>
</evidence>
<dbReference type="SUPFAM" id="SSF52540">
    <property type="entry name" value="P-loop containing nucleoside triphosphate hydrolases"/>
    <property type="match status" value="1"/>
</dbReference>
<evidence type="ECO:0000256" key="4">
    <source>
        <dbReference type="ARBA" id="ARBA00022840"/>
    </source>
</evidence>
<dbReference type="PANTHER" id="PTHR42798:SF7">
    <property type="entry name" value="ALPHA-D-RIBOSE 1-METHYLPHOSPHONATE 5-TRIPHOSPHATE SYNTHASE SUBUNIT PHNL"/>
    <property type="match status" value="1"/>
</dbReference>
<dbReference type="GO" id="GO:0006865">
    <property type="term" value="P:amino acid transport"/>
    <property type="evidence" value="ECO:0007669"/>
    <property type="project" value="UniProtKB-KW"/>
</dbReference>
<evidence type="ECO:0000256" key="5">
    <source>
        <dbReference type="ARBA" id="ARBA00022970"/>
    </source>
</evidence>
<protein>
    <submittedName>
        <fullName evidence="6">ABC transporter ATP-binding protein</fullName>
    </submittedName>
</protein>
<dbReference type="InterPro" id="IPR027417">
    <property type="entry name" value="P-loop_NTPase"/>
</dbReference>
<gene>
    <name evidence="6" type="ORF">FA707_05055</name>
</gene>
<dbReference type="GO" id="GO:0005524">
    <property type="term" value="F:ATP binding"/>
    <property type="evidence" value="ECO:0007669"/>
    <property type="project" value="UniProtKB-KW"/>
</dbReference>
<comment type="similarity">
    <text evidence="1">Belongs to the ABC transporter superfamily.</text>
</comment>
<dbReference type="OrthoDB" id="9791546at2"/>
<dbReference type="Gene3D" id="3.40.50.300">
    <property type="entry name" value="P-loop containing nucleotide triphosphate hydrolases"/>
    <property type="match status" value="1"/>
</dbReference>
<dbReference type="AlphaFoldDB" id="A0A4D7CVU8"/>
<dbReference type="Proteomes" id="UP000298615">
    <property type="component" value="Chromosome"/>
</dbReference>
<dbReference type="RefSeq" id="WP_136953203.1">
    <property type="nucleotide sequence ID" value="NZ_CP039712.1"/>
</dbReference>
<reference evidence="6 7" key="1">
    <citation type="submission" date="2019-04" db="EMBL/GenBank/DDBJ databases">
        <title>Vagococcus sp. nov., isolated from faeces of yaks (Bos grunniens).</title>
        <authorList>
            <person name="Ge Y."/>
        </authorList>
    </citation>
    <scope>NUCLEOTIDE SEQUENCE [LARGE SCALE GENOMIC DNA]</scope>
    <source>
        <strain evidence="6 7">MN-17</strain>
    </source>
</reference>
<evidence type="ECO:0000313" key="6">
    <source>
        <dbReference type="EMBL" id="QCI86371.1"/>
    </source>
</evidence>
<keyword evidence="3" id="KW-0547">Nucleotide-binding</keyword>
<accession>A0A4D7CVU8</accession>
<name>A0A4D7CVU8_9ENTE</name>
<proteinExistence type="inferred from homology"/>
<dbReference type="InterPro" id="IPR003439">
    <property type="entry name" value="ABC_transporter-like_ATP-bd"/>
</dbReference>
<evidence type="ECO:0000313" key="7">
    <source>
        <dbReference type="Proteomes" id="UP000298615"/>
    </source>
</evidence>
<dbReference type="KEGG" id="vao:FA707_05055"/>
<sequence length="256" mass="28482">MTEKVVEINHLKKIYGKPNEKQYQALADISFNVHEGEFVGIMGPSGSGKTTLLNMISALDTPTSGSLKIAGENIVDLNENQLADFRAEKIGFIFQDFNLLENLTMRQNIGLPLSLQGVSAKKINQQVERIANRLGIDHILDNYPTEVSGGQKQRVAAARALIHQPELLLGDEPTGALDSKNAKNLLEALRDLNEQDKTTILMVTHDPMSASYCKRILFIRDGEIFKEIEKKGSQQVFYEEILSILSHVDFSSESQV</sequence>
<dbReference type="FunFam" id="3.40.50.300:FF:000032">
    <property type="entry name" value="Export ABC transporter ATP-binding protein"/>
    <property type="match status" value="1"/>
</dbReference>
<dbReference type="GO" id="GO:0022857">
    <property type="term" value="F:transmembrane transporter activity"/>
    <property type="evidence" value="ECO:0007669"/>
    <property type="project" value="UniProtKB-ARBA"/>
</dbReference>
<dbReference type="PROSITE" id="PS50893">
    <property type="entry name" value="ABC_TRANSPORTER_2"/>
    <property type="match status" value="1"/>
</dbReference>
<dbReference type="InterPro" id="IPR003593">
    <property type="entry name" value="AAA+_ATPase"/>
</dbReference>
<evidence type="ECO:0000256" key="2">
    <source>
        <dbReference type="ARBA" id="ARBA00022448"/>
    </source>
</evidence>
<dbReference type="EMBL" id="CP039712">
    <property type="protein sequence ID" value="QCI86371.1"/>
    <property type="molecule type" value="Genomic_DNA"/>
</dbReference>
<dbReference type="GO" id="GO:0098796">
    <property type="term" value="C:membrane protein complex"/>
    <property type="evidence" value="ECO:0007669"/>
    <property type="project" value="UniProtKB-ARBA"/>
</dbReference>
<organism evidence="6 7">
    <name type="scientific">Vagococcus zengguangii</name>
    <dbReference type="NCBI Taxonomy" id="2571750"/>
    <lineage>
        <taxon>Bacteria</taxon>
        <taxon>Bacillati</taxon>
        <taxon>Bacillota</taxon>
        <taxon>Bacilli</taxon>
        <taxon>Lactobacillales</taxon>
        <taxon>Enterococcaceae</taxon>
        <taxon>Vagococcus</taxon>
    </lineage>
</organism>
<keyword evidence="7" id="KW-1185">Reference proteome</keyword>
<dbReference type="InterPro" id="IPR017911">
    <property type="entry name" value="MacB-like_ATP-bd"/>
</dbReference>
<dbReference type="GO" id="GO:0016887">
    <property type="term" value="F:ATP hydrolysis activity"/>
    <property type="evidence" value="ECO:0007669"/>
    <property type="project" value="InterPro"/>
</dbReference>
<dbReference type="SMART" id="SM00382">
    <property type="entry name" value="AAA"/>
    <property type="match status" value="1"/>
</dbReference>
<keyword evidence="2" id="KW-0813">Transport</keyword>